<evidence type="ECO:0000256" key="6">
    <source>
        <dbReference type="ARBA" id="ARBA00022692"/>
    </source>
</evidence>
<evidence type="ECO:0000256" key="7">
    <source>
        <dbReference type="ARBA" id="ARBA00022989"/>
    </source>
</evidence>
<evidence type="ECO:0000256" key="3">
    <source>
        <dbReference type="ARBA" id="ARBA00004991"/>
    </source>
</evidence>
<feature type="transmembrane region" description="Helical" evidence="9">
    <location>
        <begin position="329"/>
        <end position="347"/>
    </location>
</feature>
<dbReference type="GO" id="GO:0006679">
    <property type="term" value="P:glucosylceramide biosynthetic process"/>
    <property type="evidence" value="ECO:0007669"/>
    <property type="project" value="TreeGrafter"/>
</dbReference>
<organism evidence="10">
    <name type="scientific">Thermodesulfobium narugense</name>
    <dbReference type="NCBI Taxonomy" id="184064"/>
    <lineage>
        <taxon>Bacteria</taxon>
        <taxon>Pseudomonadati</taxon>
        <taxon>Thermodesulfobiota</taxon>
        <taxon>Thermodesulfobiia</taxon>
        <taxon>Thermodesulfobiales</taxon>
        <taxon>Thermodesulfobiaceae</taxon>
        <taxon>Thermodesulfobium</taxon>
    </lineage>
</organism>
<dbReference type="GO" id="GO:0016020">
    <property type="term" value="C:membrane"/>
    <property type="evidence" value="ECO:0007669"/>
    <property type="project" value="UniProtKB-SubCell"/>
</dbReference>
<dbReference type="EMBL" id="DRUY01000235">
    <property type="protein sequence ID" value="HHI66252.1"/>
    <property type="molecule type" value="Genomic_DNA"/>
</dbReference>
<comment type="caution">
    <text evidence="10">The sequence shown here is derived from an EMBL/GenBank/DDBJ whole genome shotgun (WGS) entry which is preliminary data.</text>
</comment>
<dbReference type="PANTHER" id="PTHR12726:SF0">
    <property type="entry name" value="CERAMIDE GLUCOSYLTRANSFERASE"/>
    <property type="match status" value="1"/>
</dbReference>
<evidence type="ECO:0000256" key="1">
    <source>
        <dbReference type="ARBA" id="ARBA00004141"/>
    </source>
</evidence>
<keyword evidence="5 10" id="KW-0808">Transferase</keyword>
<name>A0A7C5PRP3_9BACT</name>
<comment type="subcellular location">
    <subcellularLocation>
        <location evidence="1">Membrane</location>
        <topology evidence="1">Multi-pass membrane protein</topology>
    </subcellularLocation>
</comment>
<keyword evidence="4" id="KW-0328">Glycosyltransferase</keyword>
<comment type="pathway">
    <text evidence="2">Lipid metabolism; sphingolipid metabolism.</text>
</comment>
<reference evidence="10" key="1">
    <citation type="journal article" date="2020" name="mSystems">
        <title>Genome- and Community-Level Interaction Insights into Carbon Utilization and Element Cycling Functions of Hydrothermarchaeota in Hydrothermal Sediment.</title>
        <authorList>
            <person name="Zhou Z."/>
            <person name="Liu Y."/>
            <person name="Xu W."/>
            <person name="Pan J."/>
            <person name="Luo Z.H."/>
            <person name="Li M."/>
        </authorList>
    </citation>
    <scope>NUCLEOTIDE SEQUENCE [LARGE SCALE GENOMIC DNA]</scope>
    <source>
        <strain evidence="10">SpSt-1019</strain>
    </source>
</reference>
<dbReference type="Gene3D" id="3.90.550.10">
    <property type="entry name" value="Spore Coat Polysaccharide Biosynthesis Protein SpsA, Chain A"/>
    <property type="match status" value="1"/>
</dbReference>
<dbReference type="AlphaFoldDB" id="A0A7C5PRP3"/>
<dbReference type="Pfam" id="PF13506">
    <property type="entry name" value="Glyco_transf_21"/>
    <property type="match status" value="1"/>
</dbReference>
<keyword evidence="7 9" id="KW-1133">Transmembrane helix</keyword>
<evidence type="ECO:0000256" key="5">
    <source>
        <dbReference type="ARBA" id="ARBA00022679"/>
    </source>
</evidence>
<protein>
    <submittedName>
        <fullName evidence="10">Glycosyltransferase family 2 protein</fullName>
    </submittedName>
</protein>
<keyword evidence="6 9" id="KW-0812">Transmembrane</keyword>
<dbReference type="InterPro" id="IPR025993">
    <property type="entry name" value="Ceramide_glucosylTrfase"/>
</dbReference>
<gene>
    <name evidence="10" type="ORF">ENL70_06875</name>
</gene>
<dbReference type="PANTHER" id="PTHR12726">
    <property type="entry name" value="CERAMIDE GLUCOSYLTRANSFERASE"/>
    <property type="match status" value="1"/>
</dbReference>
<keyword evidence="8 9" id="KW-0472">Membrane</keyword>
<feature type="transmembrane region" description="Helical" evidence="9">
    <location>
        <begin position="6"/>
        <end position="23"/>
    </location>
</feature>
<evidence type="ECO:0000256" key="2">
    <source>
        <dbReference type="ARBA" id="ARBA00004760"/>
    </source>
</evidence>
<accession>A0A7C5PRP3</accession>
<dbReference type="GO" id="GO:0008120">
    <property type="term" value="F:ceramide glucosyltransferase activity"/>
    <property type="evidence" value="ECO:0007669"/>
    <property type="project" value="TreeGrafter"/>
</dbReference>
<evidence type="ECO:0000256" key="4">
    <source>
        <dbReference type="ARBA" id="ARBA00022676"/>
    </source>
</evidence>
<proteinExistence type="predicted"/>
<feature type="transmembrane region" description="Helical" evidence="9">
    <location>
        <begin position="269"/>
        <end position="292"/>
    </location>
</feature>
<sequence length="374" mass="43402">MLFYFIVLTLFICWYFVYLFFKLRKKELVDFNFNPKVLPITPFKGLEQNTRANALSILNQDYKNILIYFVVDSKKDEAYSILKALEKDYPDKLNVIVSGIAKSCSQKVHNIIRAIQRCKEYDVLVVLDSDGSPSPDFVTKLIAPLRSEKISITTGYPKYFPPNKTFFGFGRAILVNLGIVHALNPFNRGVWGGAFAIKRKDFEKIGGIKIWEGSVCEDRDLTCAISRANLRVSFVPEAFLYSPEDASFSSFLEYWKRRYLILKLWDKPLWISSGVIYFAFLVPYIVLALNFLDPNYEANLVWTFASIFITILGSALILKFDFREDNQMILRVFFLPIYFFVMLLAYFQGVFQNELQWRGITYKVNKAGKLIILR</sequence>
<comment type="pathway">
    <text evidence="3">Sphingolipid metabolism.</text>
</comment>
<feature type="transmembrane region" description="Helical" evidence="9">
    <location>
        <begin position="298"/>
        <end position="317"/>
    </location>
</feature>
<evidence type="ECO:0000313" key="10">
    <source>
        <dbReference type="EMBL" id="HHI66252.1"/>
    </source>
</evidence>
<evidence type="ECO:0000256" key="9">
    <source>
        <dbReference type="SAM" id="Phobius"/>
    </source>
</evidence>
<evidence type="ECO:0000256" key="8">
    <source>
        <dbReference type="ARBA" id="ARBA00023136"/>
    </source>
</evidence>
<dbReference type="SUPFAM" id="SSF53448">
    <property type="entry name" value="Nucleotide-diphospho-sugar transferases"/>
    <property type="match status" value="1"/>
</dbReference>
<dbReference type="InterPro" id="IPR029044">
    <property type="entry name" value="Nucleotide-diphossugar_trans"/>
</dbReference>